<evidence type="ECO:0000313" key="2">
    <source>
        <dbReference type="Proteomes" id="UP000307592"/>
    </source>
</evidence>
<evidence type="ECO:0000313" key="1">
    <source>
        <dbReference type="EMBL" id="TNH43800.1"/>
    </source>
</evidence>
<comment type="caution">
    <text evidence="1">The sequence shown here is derived from an EMBL/GenBank/DDBJ whole genome shotgun (WGS) entry which is preliminary data.</text>
</comment>
<sequence>MKITDLKFNHKEWKIGLETACIDCYGLKNILVICNDELYSNKIIKMNHKHGYRHFNVYDNIKDAQNNILWFEAVIRSRIDYLFVYPYKLKENYDNLRFDDYEDI</sequence>
<dbReference type="Proteomes" id="UP000307592">
    <property type="component" value="Unassembled WGS sequence"/>
</dbReference>
<dbReference type="AlphaFoldDB" id="A0A5C4RIB7"/>
<proteinExistence type="predicted"/>
<gene>
    <name evidence="1" type="ORF">EP164_09655</name>
</gene>
<organism evidence="1 2">
    <name type="scientific">Photorhabdus luminescens subsp. sonorensis</name>
    <dbReference type="NCBI Taxonomy" id="1173677"/>
    <lineage>
        <taxon>Bacteria</taxon>
        <taxon>Pseudomonadati</taxon>
        <taxon>Pseudomonadota</taxon>
        <taxon>Gammaproteobacteria</taxon>
        <taxon>Enterobacterales</taxon>
        <taxon>Morganellaceae</taxon>
        <taxon>Photorhabdus</taxon>
    </lineage>
</organism>
<dbReference type="RefSeq" id="WP_139655505.1">
    <property type="nucleotide sequence ID" value="NZ_CAWOQH010000024.1"/>
</dbReference>
<accession>A0A5C4RIB7</accession>
<dbReference type="EMBL" id="SBIJ01000012">
    <property type="protein sequence ID" value="TNH43800.1"/>
    <property type="molecule type" value="Genomic_DNA"/>
</dbReference>
<reference evidence="1 2" key="1">
    <citation type="submission" date="2019-01" db="EMBL/GenBank/DDBJ databases">
        <title>Draft genome assembly of Photorhabdus luminescens subsp. sonorensis Caborca.</title>
        <authorList>
            <person name="Duong D.A."/>
            <person name="Espinosa-Artiles P."/>
            <person name="Orozco R.A."/>
            <person name="Molnar I."/>
            <person name="Stock P."/>
        </authorList>
    </citation>
    <scope>NUCLEOTIDE SEQUENCE [LARGE SCALE GENOMIC DNA]</scope>
    <source>
        <strain evidence="1 2">Caborca</strain>
    </source>
</reference>
<protein>
    <submittedName>
        <fullName evidence="1">Uncharacterized protein</fullName>
    </submittedName>
</protein>
<name>A0A5C4RIB7_PHOLU</name>